<dbReference type="OrthoDB" id="2124888at2759"/>
<comment type="caution">
    <text evidence="2">The sequence shown here is derived from an EMBL/GenBank/DDBJ whole genome shotgun (WGS) entry which is preliminary data.</text>
</comment>
<dbReference type="AlphaFoldDB" id="A0A9P6FYH3"/>
<dbReference type="PANTHER" id="PTHR28026:SF9">
    <property type="entry name" value="2-HYDROXY-PALMITIC ACID DIOXYGENASE MPO1"/>
    <property type="match status" value="1"/>
</dbReference>
<feature type="transmembrane region" description="Helical" evidence="1">
    <location>
        <begin position="167"/>
        <end position="187"/>
    </location>
</feature>
<reference evidence="2" key="1">
    <citation type="journal article" date="2020" name="Fungal Divers.">
        <title>Resolving the Mortierellaceae phylogeny through synthesis of multi-gene phylogenetics and phylogenomics.</title>
        <authorList>
            <person name="Vandepol N."/>
            <person name="Liber J."/>
            <person name="Desiro A."/>
            <person name="Na H."/>
            <person name="Kennedy M."/>
            <person name="Barry K."/>
            <person name="Grigoriev I.V."/>
            <person name="Miller A.N."/>
            <person name="O'Donnell K."/>
            <person name="Stajich J.E."/>
            <person name="Bonito G."/>
        </authorList>
    </citation>
    <scope>NUCLEOTIDE SEQUENCE</scope>
    <source>
        <strain evidence="2">KOD1015</strain>
    </source>
</reference>
<evidence type="ECO:0000313" key="3">
    <source>
        <dbReference type="Proteomes" id="UP000780801"/>
    </source>
</evidence>
<feature type="transmembrane region" description="Helical" evidence="1">
    <location>
        <begin position="136"/>
        <end position="155"/>
    </location>
</feature>
<dbReference type="Pfam" id="PF06127">
    <property type="entry name" value="Mpo1-like"/>
    <property type="match status" value="1"/>
</dbReference>
<keyword evidence="1" id="KW-0812">Transmembrane</keyword>
<keyword evidence="1" id="KW-0472">Membrane</keyword>
<gene>
    <name evidence="2" type="ORF">BGW38_007333</name>
</gene>
<dbReference type="Proteomes" id="UP000780801">
    <property type="component" value="Unassembled WGS sequence"/>
</dbReference>
<dbReference type="EMBL" id="JAABOA010000482">
    <property type="protein sequence ID" value="KAF9584178.1"/>
    <property type="molecule type" value="Genomic_DNA"/>
</dbReference>
<proteinExistence type="predicted"/>
<feature type="transmembrane region" description="Helical" evidence="1">
    <location>
        <begin position="107"/>
        <end position="124"/>
    </location>
</feature>
<dbReference type="GO" id="GO:0005783">
    <property type="term" value="C:endoplasmic reticulum"/>
    <property type="evidence" value="ECO:0007669"/>
    <property type="project" value="TreeGrafter"/>
</dbReference>
<organism evidence="2 3">
    <name type="scientific">Lunasporangiospora selenospora</name>
    <dbReference type="NCBI Taxonomy" id="979761"/>
    <lineage>
        <taxon>Eukaryota</taxon>
        <taxon>Fungi</taxon>
        <taxon>Fungi incertae sedis</taxon>
        <taxon>Mucoromycota</taxon>
        <taxon>Mortierellomycotina</taxon>
        <taxon>Mortierellomycetes</taxon>
        <taxon>Mortierellales</taxon>
        <taxon>Mortierellaceae</taxon>
        <taxon>Lunasporangiospora</taxon>
    </lineage>
</organism>
<dbReference type="GO" id="GO:0046521">
    <property type="term" value="P:sphingoid catabolic process"/>
    <property type="evidence" value="ECO:0007669"/>
    <property type="project" value="TreeGrafter"/>
</dbReference>
<keyword evidence="1" id="KW-1133">Transmembrane helix</keyword>
<dbReference type="InterPro" id="IPR009305">
    <property type="entry name" value="Mpo1-like"/>
</dbReference>
<protein>
    <recommendedName>
        <fullName evidence="4">Membrane protein YGL010W</fullName>
    </recommendedName>
</protein>
<evidence type="ECO:0000313" key="2">
    <source>
        <dbReference type="EMBL" id="KAF9584178.1"/>
    </source>
</evidence>
<keyword evidence="3" id="KW-1185">Reference proteome</keyword>
<dbReference type="GO" id="GO:0016020">
    <property type="term" value="C:membrane"/>
    <property type="evidence" value="ECO:0007669"/>
    <property type="project" value="GOC"/>
</dbReference>
<accession>A0A9P6FYH3</accession>
<sequence length="219" mass="24163">MSQGQHQEKKQGSRVFDLKYQLLQYGSHHHHPWNVGIHLTCIPLILWSGLVWGARTGPLIAAPSAAAVASGAPLAVALSKVYQVLPPNFSVLAMVAYTTYYTKLDKVAGLLTAPIFLGLAAHATHFQSTNPNANKIALGIHVFAWVMQFIGHGVYEKRAPKLLDNLLQALVLAPYFVVYEVLFYFGYRPQLKKELDVLIKADIAEFKAKKAAAKKTKSQ</sequence>
<evidence type="ECO:0000256" key="1">
    <source>
        <dbReference type="SAM" id="Phobius"/>
    </source>
</evidence>
<dbReference type="PANTHER" id="PTHR28026">
    <property type="entry name" value="DUF962 DOMAIN PROTEIN (AFU_ORTHOLOGUE AFUA_8G05310)"/>
    <property type="match status" value="1"/>
</dbReference>
<evidence type="ECO:0008006" key="4">
    <source>
        <dbReference type="Google" id="ProtNLM"/>
    </source>
</evidence>
<name>A0A9P6FYH3_9FUNG</name>